<dbReference type="Pfam" id="PF10263">
    <property type="entry name" value="SprT-like"/>
    <property type="match status" value="1"/>
</dbReference>
<dbReference type="GO" id="GO:0006950">
    <property type="term" value="P:response to stress"/>
    <property type="evidence" value="ECO:0007669"/>
    <property type="project" value="UniProtKB-ARBA"/>
</dbReference>
<accession>A0A5R8Y523</accession>
<evidence type="ECO:0000259" key="2">
    <source>
        <dbReference type="Pfam" id="PF10263"/>
    </source>
</evidence>
<feature type="transmembrane region" description="Helical" evidence="1">
    <location>
        <begin position="7"/>
        <end position="26"/>
    </location>
</feature>
<proteinExistence type="predicted"/>
<protein>
    <submittedName>
        <fullName evidence="3">SprT family zinc-dependent metalloprotease</fullName>
    </submittedName>
</protein>
<dbReference type="RefSeq" id="WP_138150912.1">
    <property type="nucleotide sequence ID" value="NZ_CBDDKQ010000002.1"/>
</dbReference>
<keyword evidence="1" id="KW-0472">Membrane</keyword>
<feature type="domain" description="SprT-like" evidence="2">
    <location>
        <begin position="62"/>
        <end position="143"/>
    </location>
</feature>
<comment type="caution">
    <text evidence="3">The sequence shown here is derived from an EMBL/GenBank/DDBJ whole genome shotgun (WGS) entry which is preliminary data.</text>
</comment>
<dbReference type="AlphaFoldDB" id="A0A5R8Y523"/>
<evidence type="ECO:0000313" key="3">
    <source>
        <dbReference type="EMBL" id="TLP40622.1"/>
    </source>
</evidence>
<evidence type="ECO:0000256" key="1">
    <source>
        <dbReference type="SAM" id="Phobius"/>
    </source>
</evidence>
<keyword evidence="3" id="KW-0378">Hydrolase</keyword>
<dbReference type="GO" id="GO:0008237">
    <property type="term" value="F:metallopeptidase activity"/>
    <property type="evidence" value="ECO:0007669"/>
    <property type="project" value="UniProtKB-KW"/>
</dbReference>
<name>A0A5R8Y523_9BACT</name>
<organism evidence="3 4">
    <name type="scientific">Arcobacter arenosus</name>
    <dbReference type="NCBI Taxonomy" id="2576037"/>
    <lineage>
        <taxon>Bacteria</taxon>
        <taxon>Pseudomonadati</taxon>
        <taxon>Campylobacterota</taxon>
        <taxon>Epsilonproteobacteria</taxon>
        <taxon>Campylobacterales</taxon>
        <taxon>Arcobacteraceae</taxon>
        <taxon>Arcobacter</taxon>
    </lineage>
</organism>
<dbReference type="InterPro" id="IPR006640">
    <property type="entry name" value="SprT-like_domain"/>
</dbReference>
<gene>
    <name evidence="3" type="ORF">FDK22_01010</name>
</gene>
<sequence>MFLKRLNYFFLSITILGSIFLVYSWINTYNFKNNPLDEKIVKKVKEKQYYLEKLSYQKFGINRKIPLIISDKMPSKLFGAATYSKNGQISIYLNKKRFKESSEYMINDVLPHEYAHALMFVKGYFTDENGGHSKQWQNICIELEGINCNRFVDHDDVIMGKSIFF</sequence>
<dbReference type="GO" id="GO:0006508">
    <property type="term" value="P:proteolysis"/>
    <property type="evidence" value="ECO:0007669"/>
    <property type="project" value="UniProtKB-KW"/>
</dbReference>
<dbReference type="Proteomes" id="UP000308901">
    <property type="component" value="Unassembled WGS sequence"/>
</dbReference>
<reference evidence="3 4" key="1">
    <citation type="submission" date="2019-05" db="EMBL/GenBank/DDBJ databases">
        <title>Arcobacter sp. nov., isolated from sea sediment.</title>
        <authorList>
            <person name="Kim W."/>
        </authorList>
    </citation>
    <scope>NUCLEOTIDE SEQUENCE [LARGE SCALE GENOMIC DNA]</scope>
    <source>
        <strain evidence="3 4">CAU 1517</strain>
    </source>
</reference>
<keyword evidence="3" id="KW-0645">Protease</keyword>
<keyword evidence="1" id="KW-0812">Transmembrane</keyword>
<keyword evidence="3" id="KW-0482">Metalloprotease</keyword>
<dbReference type="EMBL" id="VANU01000001">
    <property type="protein sequence ID" value="TLP40622.1"/>
    <property type="molecule type" value="Genomic_DNA"/>
</dbReference>
<dbReference type="OrthoDB" id="5344041at2"/>
<evidence type="ECO:0000313" key="4">
    <source>
        <dbReference type="Proteomes" id="UP000308901"/>
    </source>
</evidence>
<keyword evidence="4" id="KW-1185">Reference proteome</keyword>
<keyword evidence="1" id="KW-1133">Transmembrane helix</keyword>